<keyword evidence="10" id="KW-1185">Reference proteome</keyword>
<dbReference type="Gene3D" id="3.10.20.80">
    <property type="entry name" value="Translation initiation factor 3 (IF-3), N-terminal domain"/>
    <property type="match status" value="1"/>
</dbReference>
<dbReference type="Proteomes" id="UP000294678">
    <property type="component" value="Unassembled WGS sequence"/>
</dbReference>
<dbReference type="PROSITE" id="PS00938">
    <property type="entry name" value="IF3"/>
    <property type="match status" value="1"/>
</dbReference>
<organism evidence="9 10">
    <name type="scientific">Hypnocyclicus thermotrophus</name>
    <dbReference type="NCBI Taxonomy" id="1627895"/>
    <lineage>
        <taxon>Bacteria</taxon>
        <taxon>Fusobacteriati</taxon>
        <taxon>Fusobacteriota</taxon>
        <taxon>Fusobacteriia</taxon>
        <taxon>Fusobacteriales</taxon>
        <taxon>Fusobacteriaceae</taxon>
        <taxon>Hypnocyclicus</taxon>
    </lineage>
</organism>
<name>A0AA46DYQ4_9FUSO</name>
<accession>A0AA46DYQ4</accession>
<dbReference type="GO" id="GO:0003743">
    <property type="term" value="F:translation initiation factor activity"/>
    <property type="evidence" value="ECO:0007669"/>
    <property type="project" value="UniProtKB-UniRule"/>
</dbReference>
<evidence type="ECO:0000259" key="8">
    <source>
        <dbReference type="Pfam" id="PF05198"/>
    </source>
</evidence>
<dbReference type="GO" id="GO:0005829">
    <property type="term" value="C:cytosol"/>
    <property type="evidence" value="ECO:0007669"/>
    <property type="project" value="TreeGrafter"/>
</dbReference>
<dbReference type="AlphaFoldDB" id="A0AA46DYQ4"/>
<evidence type="ECO:0000259" key="7">
    <source>
        <dbReference type="Pfam" id="PF00707"/>
    </source>
</evidence>
<comment type="subunit">
    <text evidence="4 6">Monomer.</text>
</comment>
<keyword evidence="2 4" id="KW-0396">Initiation factor</keyword>
<dbReference type="InterPro" id="IPR019813">
    <property type="entry name" value="Translation_initiation_fac3_CS"/>
</dbReference>
<evidence type="ECO:0000256" key="2">
    <source>
        <dbReference type="ARBA" id="ARBA00022540"/>
    </source>
</evidence>
<proteinExistence type="inferred from homology"/>
<evidence type="ECO:0000256" key="3">
    <source>
        <dbReference type="ARBA" id="ARBA00022917"/>
    </source>
</evidence>
<dbReference type="Pfam" id="PF05198">
    <property type="entry name" value="IF3_N"/>
    <property type="match status" value="1"/>
</dbReference>
<comment type="subcellular location">
    <subcellularLocation>
        <location evidence="4 6">Cytoplasm</location>
    </subcellularLocation>
</comment>
<evidence type="ECO:0000313" key="10">
    <source>
        <dbReference type="Proteomes" id="UP000294678"/>
    </source>
</evidence>
<keyword evidence="4" id="KW-0963">Cytoplasm</keyword>
<dbReference type="PANTHER" id="PTHR10938:SF0">
    <property type="entry name" value="TRANSLATION INITIATION FACTOR IF-3, MITOCHONDRIAL"/>
    <property type="match status" value="1"/>
</dbReference>
<comment type="similarity">
    <text evidence="1 4 6">Belongs to the IF-3 family.</text>
</comment>
<sequence>MFFISQKTRINDKIRAKEVMVIGDNGEQLGVMKLNDALDLASEKKLDLVEVAPNANPIVCKIMDYGKFKYDKEKKAKEAKKNQKVVVVKEIKFKSRIDKHDFDTKVSKISKFLEKEYKVKVSLMLFGRERMHSEIGINLLDQVAEIFADKAVVDKKYNEAQKFLMLSPKKQ</sequence>
<dbReference type="Pfam" id="PF00707">
    <property type="entry name" value="IF3_C"/>
    <property type="match status" value="1"/>
</dbReference>
<dbReference type="PANTHER" id="PTHR10938">
    <property type="entry name" value="TRANSLATION INITIATION FACTOR IF-3"/>
    <property type="match status" value="1"/>
</dbReference>
<dbReference type="HAMAP" id="MF_00080">
    <property type="entry name" value="IF_3"/>
    <property type="match status" value="1"/>
</dbReference>
<dbReference type="EMBL" id="SOBG01000004">
    <property type="protein sequence ID" value="TDT70573.1"/>
    <property type="molecule type" value="Genomic_DNA"/>
</dbReference>
<dbReference type="InterPro" id="IPR019815">
    <property type="entry name" value="Translation_initiation_fac_3_C"/>
</dbReference>
<evidence type="ECO:0000256" key="6">
    <source>
        <dbReference type="RuleBase" id="RU000646"/>
    </source>
</evidence>
<dbReference type="SUPFAM" id="SSF54364">
    <property type="entry name" value="Translation initiation factor IF3, N-terminal domain"/>
    <property type="match status" value="1"/>
</dbReference>
<dbReference type="SUPFAM" id="SSF55200">
    <property type="entry name" value="Translation initiation factor IF3, C-terminal domain"/>
    <property type="match status" value="1"/>
</dbReference>
<dbReference type="InterPro" id="IPR036787">
    <property type="entry name" value="T_IF-3_N_sf"/>
</dbReference>
<keyword evidence="3 4" id="KW-0648">Protein biosynthesis</keyword>
<evidence type="ECO:0000313" key="9">
    <source>
        <dbReference type="EMBL" id="TDT70573.1"/>
    </source>
</evidence>
<dbReference type="GO" id="GO:0016020">
    <property type="term" value="C:membrane"/>
    <property type="evidence" value="ECO:0007669"/>
    <property type="project" value="TreeGrafter"/>
</dbReference>
<dbReference type="NCBIfam" id="TIGR00168">
    <property type="entry name" value="infC"/>
    <property type="match status" value="1"/>
</dbReference>
<feature type="domain" description="Translation initiation factor 3 N-terminal" evidence="8">
    <location>
        <begin position="10"/>
        <end position="79"/>
    </location>
</feature>
<dbReference type="GO" id="GO:0043022">
    <property type="term" value="F:ribosome binding"/>
    <property type="evidence" value="ECO:0007669"/>
    <property type="project" value="TreeGrafter"/>
</dbReference>
<evidence type="ECO:0000256" key="1">
    <source>
        <dbReference type="ARBA" id="ARBA00005439"/>
    </source>
</evidence>
<dbReference type="RefSeq" id="WP_134113008.1">
    <property type="nucleotide sequence ID" value="NZ_SOBG01000004.1"/>
</dbReference>
<dbReference type="FunFam" id="3.10.20.80:FF:000001">
    <property type="entry name" value="Translation initiation factor IF-3"/>
    <property type="match status" value="1"/>
</dbReference>
<dbReference type="Gene3D" id="3.30.110.10">
    <property type="entry name" value="Translation initiation factor 3 (IF-3), C-terminal domain"/>
    <property type="match status" value="1"/>
</dbReference>
<dbReference type="GO" id="GO:0032790">
    <property type="term" value="P:ribosome disassembly"/>
    <property type="evidence" value="ECO:0007669"/>
    <property type="project" value="TreeGrafter"/>
</dbReference>
<evidence type="ECO:0000256" key="5">
    <source>
        <dbReference type="NCBIfam" id="TIGR00168"/>
    </source>
</evidence>
<comment type="caution">
    <text evidence="9">The sequence shown here is derived from an EMBL/GenBank/DDBJ whole genome shotgun (WGS) entry which is preliminary data.</text>
</comment>
<feature type="domain" description="Translation initiation factor 3 C-terminal" evidence="7">
    <location>
        <begin position="86"/>
        <end position="168"/>
    </location>
</feature>
<dbReference type="InterPro" id="IPR019814">
    <property type="entry name" value="Translation_initiation_fac_3_N"/>
</dbReference>
<dbReference type="InterPro" id="IPR001288">
    <property type="entry name" value="Translation_initiation_fac_3"/>
</dbReference>
<evidence type="ECO:0000256" key="4">
    <source>
        <dbReference type="HAMAP-Rule" id="MF_00080"/>
    </source>
</evidence>
<reference evidence="9 10" key="1">
    <citation type="submission" date="2019-03" db="EMBL/GenBank/DDBJ databases">
        <title>Genomic Encyclopedia of Type Strains, Phase IV (KMG-IV): sequencing the most valuable type-strain genomes for metagenomic binning, comparative biology and taxonomic classification.</title>
        <authorList>
            <person name="Goeker M."/>
        </authorList>
    </citation>
    <scope>NUCLEOTIDE SEQUENCE [LARGE SCALE GENOMIC DNA]</scope>
    <source>
        <strain evidence="9 10">DSM 100055</strain>
    </source>
</reference>
<gene>
    <name evidence="4" type="primary">infC</name>
    <name evidence="9" type="ORF">EV215_1123</name>
</gene>
<dbReference type="InterPro" id="IPR036788">
    <property type="entry name" value="T_IF-3_C_sf"/>
</dbReference>
<comment type="function">
    <text evidence="4 6">IF-3 binds to the 30S ribosomal subunit and shifts the equilibrium between 70S ribosomes and their 50S and 30S subunits in favor of the free subunits, thus enhancing the availability of 30S subunits on which protein synthesis initiation begins.</text>
</comment>
<protein>
    <recommendedName>
        <fullName evidence="4 5">Translation initiation factor IF-3</fullName>
    </recommendedName>
</protein>